<organism evidence="1 2">
    <name type="scientific">Mycolicibacterium fallax</name>
    <name type="common">Mycobacterium fallax</name>
    <dbReference type="NCBI Taxonomy" id="1793"/>
    <lineage>
        <taxon>Bacteria</taxon>
        <taxon>Bacillati</taxon>
        <taxon>Actinomycetota</taxon>
        <taxon>Actinomycetes</taxon>
        <taxon>Mycobacteriales</taxon>
        <taxon>Mycobacteriaceae</taxon>
        <taxon>Mycolicibacterium</taxon>
    </lineage>
</organism>
<dbReference type="InterPro" id="IPR022536">
    <property type="entry name" value="EspC"/>
</dbReference>
<dbReference type="OrthoDB" id="4625564at2"/>
<protein>
    <submittedName>
        <fullName evidence="1">Uncharacterized protein</fullName>
    </submittedName>
</protein>
<comment type="caution">
    <text evidence="1">The sequence shown here is derived from an EMBL/GenBank/DDBJ whole genome shotgun (WGS) entry which is preliminary data.</text>
</comment>
<name>A0A1X1RJ80_MYCFA</name>
<dbReference type="GO" id="GO:0009306">
    <property type="term" value="P:protein secretion"/>
    <property type="evidence" value="ECO:0007669"/>
    <property type="project" value="InterPro"/>
</dbReference>
<dbReference type="EMBL" id="LQOJ01000018">
    <property type="protein sequence ID" value="ORV07640.1"/>
    <property type="molecule type" value="Genomic_DNA"/>
</dbReference>
<evidence type="ECO:0000313" key="2">
    <source>
        <dbReference type="Proteomes" id="UP000193484"/>
    </source>
</evidence>
<dbReference type="AlphaFoldDB" id="A0A1X1RJ80"/>
<proteinExistence type="predicted"/>
<dbReference type="RefSeq" id="WP_085092868.1">
    <property type="nucleotide sequence ID" value="NZ_AP022603.1"/>
</dbReference>
<gene>
    <name evidence="1" type="ORF">AWC04_02760</name>
</gene>
<evidence type="ECO:0000313" key="1">
    <source>
        <dbReference type="EMBL" id="ORV07640.1"/>
    </source>
</evidence>
<sequence length="104" mass="11593">MGEYIDIDPAELSRLAKRHGEAAGYLRAVPANHPEIQASVDSLGPIFAEFSDAARDLLEQRRRCYQVQADEHELLAEHLGATAALWRDHEQTATGLIRNVLDET</sequence>
<dbReference type="Proteomes" id="UP000193484">
    <property type="component" value="Unassembled WGS sequence"/>
</dbReference>
<dbReference type="Pfam" id="PF10824">
    <property type="entry name" value="T7SS_ESX_EspC"/>
    <property type="match status" value="1"/>
</dbReference>
<dbReference type="STRING" id="1793.AWC04_02760"/>
<reference evidence="1 2" key="1">
    <citation type="submission" date="2016-01" db="EMBL/GenBank/DDBJ databases">
        <title>The new phylogeny of the genus Mycobacterium.</title>
        <authorList>
            <person name="Tarcisio F."/>
            <person name="Conor M."/>
            <person name="Antonella G."/>
            <person name="Elisabetta G."/>
            <person name="Giulia F.S."/>
            <person name="Sara T."/>
            <person name="Anna F."/>
            <person name="Clotilde B."/>
            <person name="Roberto B."/>
            <person name="Veronica D.S."/>
            <person name="Fabio R."/>
            <person name="Monica P."/>
            <person name="Olivier J."/>
            <person name="Enrico T."/>
            <person name="Nicola S."/>
        </authorList>
    </citation>
    <scope>NUCLEOTIDE SEQUENCE [LARGE SCALE GENOMIC DNA]</scope>
    <source>
        <strain evidence="1 2">DSM 44179</strain>
    </source>
</reference>
<keyword evidence="2" id="KW-1185">Reference proteome</keyword>
<accession>A0A1X1RJ80</accession>